<comment type="caution">
    <text evidence="2">The sequence shown here is derived from an EMBL/GenBank/DDBJ whole genome shotgun (WGS) entry which is preliminary data.</text>
</comment>
<gene>
    <name evidence="2" type="ORF">GCM10007276_23750</name>
</gene>
<accession>A0A8J2YJ14</accession>
<dbReference type="EMBL" id="BMCP01000002">
    <property type="protein sequence ID" value="GGE45773.1"/>
    <property type="molecule type" value="Genomic_DNA"/>
</dbReference>
<dbReference type="AlphaFoldDB" id="A0A8J2YJ14"/>
<dbReference type="Proteomes" id="UP000602745">
    <property type="component" value="Unassembled WGS sequence"/>
</dbReference>
<evidence type="ECO:0000313" key="2">
    <source>
        <dbReference type="EMBL" id="GGE45773.1"/>
    </source>
</evidence>
<organism evidence="2 3">
    <name type="scientific">Agaricicola taiwanensis</name>
    <dbReference type="NCBI Taxonomy" id="591372"/>
    <lineage>
        <taxon>Bacteria</taxon>
        <taxon>Pseudomonadati</taxon>
        <taxon>Pseudomonadota</taxon>
        <taxon>Alphaproteobacteria</taxon>
        <taxon>Rhodobacterales</taxon>
        <taxon>Paracoccaceae</taxon>
        <taxon>Agaricicola</taxon>
    </lineage>
</organism>
<reference evidence="2" key="1">
    <citation type="journal article" date="2014" name="Int. J. Syst. Evol. Microbiol.">
        <title>Complete genome sequence of Corynebacterium casei LMG S-19264T (=DSM 44701T), isolated from a smear-ripened cheese.</title>
        <authorList>
            <consortium name="US DOE Joint Genome Institute (JGI-PGF)"/>
            <person name="Walter F."/>
            <person name="Albersmeier A."/>
            <person name="Kalinowski J."/>
            <person name="Ruckert C."/>
        </authorList>
    </citation>
    <scope>NUCLEOTIDE SEQUENCE</scope>
    <source>
        <strain evidence="2">CCM 7684</strain>
    </source>
</reference>
<reference evidence="2" key="2">
    <citation type="submission" date="2020-09" db="EMBL/GenBank/DDBJ databases">
        <authorList>
            <person name="Sun Q."/>
            <person name="Sedlacek I."/>
        </authorList>
    </citation>
    <scope>NUCLEOTIDE SEQUENCE</scope>
    <source>
        <strain evidence="2">CCM 7684</strain>
    </source>
</reference>
<protein>
    <submittedName>
        <fullName evidence="2">Uncharacterized protein</fullName>
    </submittedName>
</protein>
<sequence>MMTAHTQTLLLAGGLAAVLILILVVSTRMMLAARRQPRSRAATEQAYQELAERIAFAQEASAASLSRLQSDFTEMRAKLDAVERVLLEKERKPSEP</sequence>
<keyword evidence="3" id="KW-1185">Reference proteome</keyword>
<proteinExistence type="predicted"/>
<evidence type="ECO:0000256" key="1">
    <source>
        <dbReference type="SAM" id="Coils"/>
    </source>
</evidence>
<feature type="coiled-coil region" evidence="1">
    <location>
        <begin position="40"/>
        <end position="92"/>
    </location>
</feature>
<keyword evidence="1" id="KW-0175">Coiled coil</keyword>
<name>A0A8J2YJ14_9RHOB</name>
<evidence type="ECO:0000313" key="3">
    <source>
        <dbReference type="Proteomes" id="UP000602745"/>
    </source>
</evidence>